<keyword evidence="4 6" id="KW-1133">Transmembrane helix</keyword>
<evidence type="ECO:0000256" key="3">
    <source>
        <dbReference type="ARBA" id="ARBA00022692"/>
    </source>
</evidence>
<feature type="transmembrane region" description="Helical" evidence="6">
    <location>
        <begin position="223"/>
        <end position="243"/>
    </location>
</feature>
<evidence type="ECO:0000256" key="5">
    <source>
        <dbReference type="ARBA" id="ARBA00023136"/>
    </source>
</evidence>
<dbReference type="RefSeq" id="WP_153550449.1">
    <property type="nucleotide sequence ID" value="NZ_CP040089.1"/>
</dbReference>
<dbReference type="Pfam" id="PF03176">
    <property type="entry name" value="MMPL"/>
    <property type="match status" value="1"/>
</dbReference>
<dbReference type="InterPro" id="IPR004869">
    <property type="entry name" value="MMPL_dom"/>
</dbReference>
<dbReference type="OrthoDB" id="42357at2157"/>
<dbReference type="GeneID" id="42365214"/>
<dbReference type="KEGG" id="ncon:LC1Nh_0825"/>
<evidence type="ECO:0000259" key="7">
    <source>
        <dbReference type="Pfam" id="PF03176"/>
    </source>
</evidence>
<dbReference type="InterPro" id="IPR050545">
    <property type="entry name" value="Mycobact_MmpL"/>
</dbReference>
<reference evidence="9" key="1">
    <citation type="submission" date="2019-05" db="EMBL/GenBank/DDBJ databases">
        <title>Candidatus Nanohalobium constans, a novel model system to study the DPANN nano-sized archaea: genomic and physiological characterization of a nanoarchaeon co-cultured with its chitinotrophic host.</title>
        <authorList>
            <person name="La Cono V."/>
            <person name="Arcadi E."/>
            <person name="Crisafi F."/>
            <person name="Denaro R."/>
            <person name="La Spada G."/>
            <person name="Messina E."/>
            <person name="Smedile F."/>
            <person name="Toshchakov S.V."/>
            <person name="Shevchenko M.A."/>
            <person name="Golyshin P.N."/>
            <person name="Golyshina O.V."/>
            <person name="Ferrer M."/>
            <person name="Rohde M."/>
            <person name="Mushegian A."/>
            <person name="Sorokin D.Y."/>
            <person name="Giuliano L."/>
            <person name="Yakimov M.M."/>
        </authorList>
    </citation>
    <scope>NUCLEOTIDE SEQUENCE [LARGE SCALE GENOMIC DNA]</scope>
    <source>
        <strain evidence="9">LC1Nh</strain>
    </source>
</reference>
<comment type="subcellular location">
    <subcellularLocation>
        <location evidence="1">Cell membrane</location>
        <topology evidence="1">Multi-pass membrane protein</topology>
    </subcellularLocation>
</comment>
<dbReference type="EMBL" id="CP040089">
    <property type="protein sequence ID" value="QGA80709.1"/>
    <property type="molecule type" value="Genomic_DNA"/>
</dbReference>
<evidence type="ECO:0000313" key="9">
    <source>
        <dbReference type="Proteomes" id="UP000377803"/>
    </source>
</evidence>
<feature type="domain" description="Membrane transport protein MMPL" evidence="7">
    <location>
        <begin position="48"/>
        <end position="344"/>
    </location>
</feature>
<evidence type="ECO:0000256" key="2">
    <source>
        <dbReference type="ARBA" id="ARBA00022475"/>
    </source>
</evidence>
<protein>
    <submittedName>
        <fullName evidence="8">Putative exporter of the RND superfamily</fullName>
    </submittedName>
</protein>
<feature type="transmembrane region" description="Helical" evidence="6">
    <location>
        <begin position="290"/>
        <end position="313"/>
    </location>
</feature>
<evidence type="ECO:0000256" key="4">
    <source>
        <dbReference type="ARBA" id="ARBA00022989"/>
    </source>
</evidence>
<dbReference type="PANTHER" id="PTHR33406:SF13">
    <property type="entry name" value="MEMBRANE PROTEIN YDFJ"/>
    <property type="match status" value="1"/>
</dbReference>
<feature type="transmembrane region" description="Helical" evidence="6">
    <location>
        <begin position="197"/>
        <end position="216"/>
    </location>
</feature>
<evidence type="ECO:0000256" key="1">
    <source>
        <dbReference type="ARBA" id="ARBA00004651"/>
    </source>
</evidence>
<accession>A0A5Q0UIJ9</accession>
<sequence length="352" mass="38949">MIIEEMASRLVEYQIEQPKKVLVLMGVLTLLVIPGALNLEVKPSTEAILPEDDPTVESLDTLRAKFSGDTTYIVFESDQDIRNTELLEEMNRIENRIQRSENVHSTESPASMLVQKYGQIPEDKDRLDRFDYRSMISENYRTGIVAVRTDTQANSGEIQKLYDDIHTAVQSETTEDYYLTGYNMIDLATFQVIISDFMMITGVSFAAVLLVLFGVFRDVKRMMFPIVPVMFGLIWMLGLGGYLGANLTIISMVSAAMIMGLGIDFGIHVTKKYFNTERGAEGLSKTMVELSRGLLGGSTTTGVGFLALLAANLTGMHALGIFLFTGIISAYIGAVFLLPTLIIMIDGKQTVS</sequence>
<dbReference type="PANTHER" id="PTHR33406">
    <property type="entry name" value="MEMBRANE PROTEIN MJ1562-RELATED"/>
    <property type="match status" value="1"/>
</dbReference>
<evidence type="ECO:0000313" key="8">
    <source>
        <dbReference type="EMBL" id="QGA80709.1"/>
    </source>
</evidence>
<gene>
    <name evidence="8" type="ORF">LC1Nh_0825</name>
</gene>
<feature type="transmembrane region" description="Helical" evidence="6">
    <location>
        <begin position="319"/>
        <end position="345"/>
    </location>
</feature>
<dbReference type="Gene3D" id="1.20.1640.10">
    <property type="entry name" value="Multidrug efflux transporter AcrB transmembrane domain"/>
    <property type="match status" value="1"/>
</dbReference>
<dbReference type="SUPFAM" id="SSF82866">
    <property type="entry name" value="Multidrug efflux transporter AcrB transmembrane domain"/>
    <property type="match status" value="1"/>
</dbReference>
<feature type="transmembrane region" description="Helical" evidence="6">
    <location>
        <begin position="249"/>
        <end position="269"/>
    </location>
</feature>
<keyword evidence="9" id="KW-1185">Reference proteome</keyword>
<proteinExistence type="predicted"/>
<keyword evidence="5 6" id="KW-0472">Membrane</keyword>
<dbReference type="Proteomes" id="UP000377803">
    <property type="component" value="Chromosome"/>
</dbReference>
<name>A0A5Q0UIJ9_9ARCH</name>
<evidence type="ECO:0000256" key="6">
    <source>
        <dbReference type="SAM" id="Phobius"/>
    </source>
</evidence>
<organism evidence="8 9">
    <name type="scientific">Candidatus Nanohalobium constans</name>
    <dbReference type="NCBI Taxonomy" id="2565781"/>
    <lineage>
        <taxon>Archaea</taxon>
        <taxon>Candidatus Nanohalarchaeota</taxon>
        <taxon>Candidatus Nanohalobia</taxon>
        <taxon>Candidatus Nanohalobiales</taxon>
        <taxon>Candidatus Nanohalobiaceae</taxon>
        <taxon>Candidatus Nanohalobium</taxon>
    </lineage>
</organism>
<keyword evidence="3 6" id="KW-0812">Transmembrane</keyword>
<dbReference type="GO" id="GO:0005886">
    <property type="term" value="C:plasma membrane"/>
    <property type="evidence" value="ECO:0007669"/>
    <property type="project" value="UniProtKB-SubCell"/>
</dbReference>
<dbReference type="AlphaFoldDB" id="A0A5Q0UIJ9"/>
<keyword evidence="2" id="KW-1003">Cell membrane</keyword>